<gene>
    <name evidence="1" type="ORF">HOP61_07175</name>
</gene>
<evidence type="ECO:0008006" key="3">
    <source>
        <dbReference type="Google" id="ProtNLM"/>
    </source>
</evidence>
<dbReference type="EMBL" id="JABFTS010000002">
    <property type="protein sequence ID" value="MCE8051069.1"/>
    <property type="molecule type" value="Genomic_DNA"/>
</dbReference>
<dbReference type="RefSeq" id="WP_234239007.1">
    <property type="nucleotide sequence ID" value="NZ_JABFTS010000002.1"/>
</dbReference>
<comment type="caution">
    <text evidence="1">The sequence shown here is derived from an EMBL/GenBank/DDBJ whole genome shotgun (WGS) entry which is preliminary data.</text>
</comment>
<protein>
    <recommendedName>
        <fullName evidence="3">HNH nuclease domain-containing protein</fullName>
    </recommendedName>
</protein>
<reference evidence="1" key="1">
    <citation type="submission" date="2020-05" db="EMBL/GenBank/DDBJ databases">
        <authorList>
            <person name="Wang L."/>
            <person name="Shao Z."/>
        </authorList>
    </citation>
    <scope>NUCLEOTIDE SEQUENCE</scope>
    <source>
        <strain evidence="1">MCCC 1A05776</strain>
    </source>
</reference>
<dbReference type="Proteomes" id="UP001320178">
    <property type="component" value="Unassembled WGS sequence"/>
</dbReference>
<reference evidence="1" key="2">
    <citation type="journal article" date="2021" name="Front. Microbiol.">
        <title>Aerobic Denitrification and Heterotrophic Sulfur Oxidation in the Genus Halomonas Revealed by Six Novel Species Characterizations and Genome-Based Analysis.</title>
        <authorList>
            <person name="Wang L."/>
            <person name="Shao Z."/>
        </authorList>
    </citation>
    <scope>NUCLEOTIDE SEQUENCE</scope>
    <source>
        <strain evidence="1">MCCC 1A05776</strain>
    </source>
</reference>
<organism evidence="1 2">
    <name type="scientific">Billgrantia desiderata</name>
    <dbReference type="NCBI Taxonomy" id="52021"/>
    <lineage>
        <taxon>Bacteria</taxon>
        <taxon>Pseudomonadati</taxon>
        <taxon>Pseudomonadota</taxon>
        <taxon>Gammaproteobacteria</taxon>
        <taxon>Oceanospirillales</taxon>
        <taxon>Halomonadaceae</taxon>
        <taxon>Billgrantia</taxon>
    </lineage>
</organism>
<evidence type="ECO:0000313" key="1">
    <source>
        <dbReference type="EMBL" id="MCE8051069.1"/>
    </source>
</evidence>
<accession>A0AAW4YQA0</accession>
<name>A0AAW4YQA0_9GAMM</name>
<evidence type="ECO:0000313" key="2">
    <source>
        <dbReference type="Proteomes" id="UP001320178"/>
    </source>
</evidence>
<proteinExistence type="predicted"/>
<dbReference type="AlphaFoldDB" id="A0AAW4YQA0"/>
<sequence>MNLDHALDKSHVIPVETSDDAPLPDGNDVYESLHEIQNNGFEITIRELLHAIGSKTAALPSSSKDDCLRASLLYTYILDLDSPHLSFRANYDSDLQTPRSQEIGIGMTCLLASRCFNVPWDQLGSLPGPGLRFDYRGKINGFDGIFESKGTAHRGNQRAQIRHGIEKKEAHHGRGDRFDVELIISTFIGRNGQPPRIVVADPDFDDLAKIYDRADNRFFRLRHYTRVLQFIGMPRTAFALYKYSQERFKGVSGGGIDLSRAVMEERLTDGMLTTESFDNQQYYGRWFDNVVEQGSKRYKKSMYDDSYLRELSGLGRHRVFQGVREDVYRAGIEGEPFTHDLLSPDEIRVSLGRIGRPASLFSDGTIQIFEHSSA</sequence>